<evidence type="ECO:0000313" key="4">
    <source>
        <dbReference type="EMBL" id="GDY31873.1"/>
    </source>
</evidence>
<dbReference type="Pfam" id="PF00553">
    <property type="entry name" value="CBM_2"/>
    <property type="match status" value="1"/>
</dbReference>
<feature type="domain" description="CBM2" evidence="3">
    <location>
        <begin position="27"/>
        <end position="133"/>
    </location>
</feature>
<dbReference type="PROSITE" id="PS51173">
    <property type="entry name" value="CBM2"/>
    <property type="match status" value="1"/>
</dbReference>
<accession>A0A4D4JDC7</accession>
<dbReference type="PANTHER" id="PTHR42976:SF1">
    <property type="entry name" value="GH18 DOMAIN-CONTAINING PROTEIN-RELATED"/>
    <property type="match status" value="1"/>
</dbReference>
<organism evidence="4 5">
    <name type="scientific">Gandjariella thermophila</name>
    <dbReference type="NCBI Taxonomy" id="1931992"/>
    <lineage>
        <taxon>Bacteria</taxon>
        <taxon>Bacillati</taxon>
        <taxon>Actinomycetota</taxon>
        <taxon>Actinomycetes</taxon>
        <taxon>Pseudonocardiales</taxon>
        <taxon>Pseudonocardiaceae</taxon>
        <taxon>Gandjariella</taxon>
    </lineage>
</organism>
<evidence type="ECO:0000256" key="1">
    <source>
        <dbReference type="SAM" id="MobiDB-lite"/>
    </source>
</evidence>
<evidence type="ECO:0000259" key="3">
    <source>
        <dbReference type="PROSITE" id="PS51173"/>
    </source>
</evidence>
<keyword evidence="2" id="KW-0732">Signal</keyword>
<dbReference type="SUPFAM" id="SSF51445">
    <property type="entry name" value="(Trans)glycosidases"/>
    <property type="match status" value="1"/>
</dbReference>
<name>A0A4D4JDC7_9PSEU</name>
<reference evidence="5" key="1">
    <citation type="submission" date="2019-04" db="EMBL/GenBank/DDBJ databases">
        <title>Draft genome sequence of Pseudonocardiaceae bacterium SL3-2-4.</title>
        <authorList>
            <person name="Ningsih F."/>
            <person name="Yokota A."/>
            <person name="Sakai Y."/>
            <person name="Nanatani K."/>
            <person name="Yabe S."/>
            <person name="Oetari A."/>
            <person name="Sjamsuridzal W."/>
        </authorList>
    </citation>
    <scope>NUCLEOTIDE SEQUENCE [LARGE SCALE GENOMIC DNA]</scope>
    <source>
        <strain evidence="5">SL3-2-4</strain>
    </source>
</reference>
<proteinExistence type="predicted"/>
<dbReference type="SMART" id="SM00637">
    <property type="entry name" value="CBD_II"/>
    <property type="match status" value="1"/>
</dbReference>
<evidence type="ECO:0000313" key="5">
    <source>
        <dbReference type="Proteomes" id="UP000298860"/>
    </source>
</evidence>
<dbReference type="GO" id="GO:0030247">
    <property type="term" value="F:polysaccharide binding"/>
    <property type="evidence" value="ECO:0007669"/>
    <property type="project" value="UniProtKB-UniRule"/>
</dbReference>
<dbReference type="Gene3D" id="3.20.20.80">
    <property type="entry name" value="Glycosidases"/>
    <property type="match status" value="1"/>
</dbReference>
<feature type="region of interest" description="Disordered" evidence="1">
    <location>
        <begin position="128"/>
        <end position="157"/>
    </location>
</feature>
<feature type="compositionally biased region" description="Low complexity" evidence="1">
    <location>
        <begin position="128"/>
        <end position="147"/>
    </location>
</feature>
<dbReference type="InterPro" id="IPR008965">
    <property type="entry name" value="CBM2/CBM3_carb-bd_dom_sf"/>
</dbReference>
<dbReference type="PANTHER" id="PTHR42976">
    <property type="entry name" value="BIFUNCTIONAL CHITINASE/LYSOZYME-RELATED"/>
    <property type="match status" value="1"/>
</dbReference>
<dbReference type="Proteomes" id="UP000298860">
    <property type="component" value="Unassembled WGS sequence"/>
</dbReference>
<dbReference type="InterPro" id="IPR001919">
    <property type="entry name" value="CBD2"/>
</dbReference>
<feature type="signal peptide" evidence="2">
    <location>
        <begin position="1"/>
        <end position="30"/>
    </location>
</feature>
<protein>
    <submittedName>
        <fullName evidence="4">Chitinase</fullName>
    </submittedName>
</protein>
<gene>
    <name evidence="4" type="ORF">GTS_35060</name>
</gene>
<dbReference type="InterPro" id="IPR012291">
    <property type="entry name" value="CBM2_carb-bd_dom_sf"/>
</dbReference>
<dbReference type="EMBL" id="BJFL01000018">
    <property type="protein sequence ID" value="GDY31873.1"/>
    <property type="molecule type" value="Genomic_DNA"/>
</dbReference>
<dbReference type="GO" id="GO:0004553">
    <property type="term" value="F:hydrolase activity, hydrolyzing O-glycosyl compounds"/>
    <property type="evidence" value="ECO:0007669"/>
    <property type="project" value="InterPro"/>
</dbReference>
<dbReference type="SUPFAM" id="SSF49384">
    <property type="entry name" value="Carbohydrate-binding domain"/>
    <property type="match status" value="1"/>
</dbReference>
<feature type="chain" id="PRO_5020804589" evidence="2">
    <location>
        <begin position="31"/>
        <end position="442"/>
    </location>
</feature>
<sequence>MRTARTRLAALAAGAGLLPLGLLFAVPASAAPGPTATFGTDSTWGSGYQGRYTITAGDTALSGWRVEFDLPAGTTVGSYWDATETVSGNHYTFTNREYNGAVAAGASTGFGFLASGSGQPTNCELNGQPCGQSTPPPTTTTTTTTSPVTPPQSGGGQRVAPYVDITYASPTLADVARATGQKDFTLAFALASSTGCEPQWGGTVPLADPRVIGEVNDLKALGGSVIVSTGGAMGPYLENTCGSVDALYNAYTKVLDAVGANSLDVDVEASIPVATVNQALLRLRQSRGTAVSYTLRVQGQDYGVDPFSVQILQDAAARGLNVVVNPMLMDFGYTGSWSDAMISAANATLNQMKNIWPSRGDAAQRAMLAITPMIGRNDSGMVTDEPTARQLLSWAQSNHIARIGFWSVGRDNGGCPGAVQPTCSGISQGTYDFTNIFKTYQG</sequence>
<dbReference type="InterPro" id="IPR017853">
    <property type="entry name" value="GH"/>
</dbReference>
<comment type="caution">
    <text evidence="4">The sequence shown here is derived from an EMBL/GenBank/DDBJ whole genome shotgun (WGS) entry which is preliminary data.</text>
</comment>
<evidence type="ECO:0000256" key="2">
    <source>
        <dbReference type="SAM" id="SignalP"/>
    </source>
</evidence>
<dbReference type="GO" id="GO:0005975">
    <property type="term" value="P:carbohydrate metabolic process"/>
    <property type="evidence" value="ECO:0007669"/>
    <property type="project" value="InterPro"/>
</dbReference>
<keyword evidence="5" id="KW-1185">Reference proteome</keyword>
<dbReference type="InterPro" id="IPR052750">
    <property type="entry name" value="GH18_Chitinase"/>
</dbReference>
<dbReference type="OrthoDB" id="99456at2"/>
<dbReference type="RefSeq" id="WP_137814918.1">
    <property type="nucleotide sequence ID" value="NZ_BJFL01000018.1"/>
</dbReference>
<dbReference type="Gene3D" id="2.60.40.290">
    <property type="match status" value="1"/>
</dbReference>
<dbReference type="AlphaFoldDB" id="A0A4D4JDC7"/>